<name>A0A0F9FZC9_9ZZZZ</name>
<evidence type="ECO:0000313" key="1">
    <source>
        <dbReference type="EMBL" id="KKL62730.1"/>
    </source>
</evidence>
<reference evidence="1" key="1">
    <citation type="journal article" date="2015" name="Nature">
        <title>Complex archaea that bridge the gap between prokaryotes and eukaryotes.</title>
        <authorList>
            <person name="Spang A."/>
            <person name="Saw J.H."/>
            <person name="Jorgensen S.L."/>
            <person name="Zaremba-Niedzwiedzka K."/>
            <person name="Martijn J."/>
            <person name="Lind A.E."/>
            <person name="van Eijk R."/>
            <person name="Schleper C."/>
            <person name="Guy L."/>
            <person name="Ettema T.J."/>
        </authorList>
    </citation>
    <scope>NUCLEOTIDE SEQUENCE</scope>
</reference>
<sequence>YAQAQLVADASGKTPEAIGFATDAIDDLYDRMLTSLSIDPKTASIFQPAMDDFRMFKTEARVLFETSAVDPLEYEGVQSSIELAARNLEQMPQFTKKGQKAAKATWEETRQNATTNASKEYLNTFTDYTNQNMMDSFMKSIFPFWTYESQRYPFLAHLSMSRPGTAATLGRWMDYTDGGYVNLFGTPIDLNPFRGSVWMGGFRRFLMKDYPEFFDAPGFAGVAEVFDAVSRGGFYPNILITGSLSLWGSKEKGAQIFELLTPPFTTMLNTYYAIDSSSEFSRHLQENIFPDRFRDYMLRQALIGAGYEGDVIMAKRAEGFELTEAEQVAVDAANKRVSLIAIPSTQFGLFRYHEPDRNAAYEAALAVRSQLTGVPVDDLKLMNMTSDITGSSASDKFPLSIEDQQTLRDTEVVEKWNKNITAPLMPSTWSRQDDLVTLYYDRLTEISELARTTGFDDYTTDEGILISWDFLDAEFSAGRMSGKQYDKLSVDLITKTAIRFQGTKEEDVFANVPKTYEERVARNLERGGSAYIRHPSAELLLMFRELQPRTVWDAELEQTVTDYDSYFAQVDQIIEAMNEDHRAEFLRHIQREWSDTRQLRWQVNRSFFLPYRNARVVVLNRYSSEEQILIQEYS</sequence>
<comment type="caution">
    <text evidence="1">The sequence shown here is derived from an EMBL/GenBank/DDBJ whole genome shotgun (WGS) entry which is preliminary data.</text>
</comment>
<dbReference type="EMBL" id="LAZR01028397">
    <property type="protein sequence ID" value="KKL62730.1"/>
    <property type="molecule type" value="Genomic_DNA"/>
</dbReference>
<feature type="non-terminal residue" evidence="1">
    <location>
        <position position="634"/>
    </location>
</feature>
<accession>A0A0F9FZC9</accession>
<organism evidence="1">
    <name type="scientific">marine sediment metagenome</name>
    <dbReference type="NCBI Taxonomy" id="412755"/>
    <lineage>
        <taxon>unclassified sequences</taxon>
        <taxon>metagenomes</taxon>
        <taxon>ecological metagenomes</taxon>
    </lineage>
</organism>
<dbReference type="AlphaFoldDB" id="A0A0F9FZC9"/>
<protein>
    <submittedName>
        <fullName evidence="1">Uncharacterized protein</fullName>
    </submittedName>
</protein>
<feature type="non-terminal residue" evidence="1">
    <location>
        <position position="1"/>
    </location>
</feature>
<gene>
    <name evidence="1" type="ORF">LCGC14_2182280</name>
</gene>
<proteinExistence type="predicted"/>